<keyword evidence="2" id="KW-1185">Reference proteome</keyword>
<organism evidence="1 2">
    <name type="scientific">Tritrichomonas foetus</name>
    <dbReference type="NCBI Taxonomy" id="1144522"/>
    <lineage>
        <taxon>Eukaryota</taxon>
        <taxon>Metamonada</taxon>
        <taxon>Parabasalia</taxon>
        <taxon>Tritrichomonadida</taxon>
        <taxon>Tritrichomonadidae</taxon>
        <taxon>Tritrichomonas</taxon>
    </lineage>
</organism>
<reference evidence="1" key="1">
    <citation type="submission" date="2016-10" db="EMBL/GenBank/DDBJ databases">
        <authorList>
            <person name="Benchimol M."/>
            <person name="Almeida L.G."/>
            <person name="Vasconcelos A.T."/>
            <person name="Perreira-Neves A."/>
            <person name="Rosa I.A."/>
            <person name="Tasca T."/>
            <person name="Bogo M.R."/>
            <person name="de Souza W."/>
        </authorList>
    </citation>
    <scope>NUCLEOTIDE SEQUENCE [LARGE SCALE GENOMIC DNA]</scope>
    <source>
        <strain evidence="1">K</strain>
    </source>
</reference>
<sequence length="269" mass="31436">MFQIEIKSPTESAFPIVQNDKPDFNLIFGHYLVKTSKFLISILSPKIKACIEEGKDSIIFENIKVNKTILQNFRNFINGNPLIIEEINYESLLLIALELEISLLLEKTFFFTEVIDIRNLLFSDNCQIPANVTADILASVFDLFMPFHPLLEKPPFFIKLILSSEKFVTSSEDTLCKWVMSYFRIHKDEPDSLLLFNYIKAENLSEEFAKNIIQDIDIHACMILMNRRLTFDPNDVTNENNQFRYKVRTIEELFSDFTQSFNLMPIYNE</sequence>
<protein>
    <recommendedName>
        <fullName evidence="3">BTB domain-containing protein</fullName>
    </recommendedName>
</protein>
<dbReference type="GeneID" id="94833716"/>
<dbReference type="RefSeq" id="XP_068366534.1">
    <property type="nucleotide sequence ID" value="XM_068499012.1"/>
</dbReference>
<name>A0A1J4KUR0_9EUKA</name>
<accession>A0A1J4KUR0</accession>
<evidence type="ECO:0000313" key="2">
    <source>
        <dbReference type="Proteomes" id="UP000179807"/>
    </source>
</evidence>
<proteinExistence type="predicted"/>
<dbReference type="VEuPathDB" id="TrichDB:TRFO_16499"/>
<dbReference type="EMBL" id="MLAK01000533">
    <property type="protein sequence ID" value="OHT13398.1"/>
    <property type="molecule type" value="Genomic_DNA"/>
</dbReference>
<gene>
    <name evidence="1" type="ORF">TRFO_16499</name>
</gene>
<evidence type="ECO:0008006" key="3">
    <source>
        <dbReference type="Google" id="ProtNLM"/>
    </source>
</evidence>
<dbReference type="Proteomes" id="UP000179807">
    <property type="component" value="Unassembled WGS sequence"/>
</dbReference>
<comment type="caution">
    <text evidence="1">The sequence shown here is derived from an EMBL/GenBank/DDBJ whole genome shotgun (WGS) entry which is preliminary data.</text>
</comment>
<dbReference type="AlphaFoldDB" id="A0A1J4KUR0"/>
<evidence type="ECO:0000313" key="1">
    <source>
        <dbReference type="EMBL" id="OHT13398.1"/>
    </source>
</evidence>